<evidence type="ECO:0000313" key="1">
    <source>
        <dbReference type="EMBL" id="PHU37694.1"/>
    </source>
</evidence>
<organism evidence="1 2">
    <name type="scientific">Agathobacter ruminis</name>
    <dbReference type="NCBI Taxonomy" id="1712665"/>
    <lineage>
        <taxon>Bacteria</taxon>
        <taxon>Bacillati</taxon>
        <taxon>Bacillota</taxon>
        <taxon>Clostridia</taxon>
        <taxon>Lachnospirales</taxon>
        <taxon>Lachnospiraceae</taxon>
        <taxon>Agathobacter</taxon>
    </lineage>
</organism>
<proteinExistence type="predicted"/>
<reference evidence="1 2" key="2">
    <citation type="submission" date="2017-10" db="EMBL/GenBank/DDBJ databases">
        <authorList>
            <person name="Banno H."/>
            <person name="Chua N.-H."/>
        </authorList>
    </citation>
    <scope>NUCLEOTIDE SEQUENCE [LARGE SCALE GENOMIC DNA]</scope>
    <source>
        <strain evidence="1 2">JK623</strain>
    </source>
</reference>
<dbReference type="EMBL" id="PDYG01000032">
    <property type="protein sequence ID" value="PHU37694.1"/>
    <property type="molecule type" value="Genomic_DNA"/>
</dbReference>
<dbReference type="Pfam" id="PF08902">
    <property type="entry name" value="DUF1848"/>
    <property type="match status" value="1"/>
</dbReference>
<comment type="caution">
    <text evidence="1">The sequence shown here is derived from an EMBL/GenBank/DDBJ whole genome shotgun (WGS) entry which is preliminary data.</text>
</comment>
<dbReference type="AlphaFoldDB" id="A0A2G3E363"/>
<dbReference type="Proteomes" id="UP000224563">
    <property type="component" value="Unassembled WGS sequence"/>
</dbReference>
<sequence>MIINTGQRTDIPGFYAEWFANRLKEGFVCVRNPYNEQQVSRYQLDPSVVDAIGFCTKNPAPMFSYMDLLKDYGQYWFVSITPYGRDIEPNVKDKHQLIRDFQHLSDLVGVDSIGWRYDPILLSEKYTLDYHINAFAQIAEALDGYTGTTVISFIDLYPKVRRNFPEAREVPPADRISLGKELIAIAKKHHMVVKPCAEGDDLAPFGADCSGCMKLSDYEKAIGARLIAPKKKGARAECACYLSCDIGAYNTCKHLCRYCYANAEQTLVMELSRQHDPTSPFLIGNYRSDDQIHDVPQKSWIDRQLCLPILE</sequence>
<evidence type="ECO:0008006" key="3">
    <source>
        <dbReference type="Google" id="ProtNLM"/>
    </source>
</evidence>
<gene>
    <name evidence="1" type="ORF">CSX02_06735</name>
</gene>
<name>A0A2G3E363_9FIRM</name>
<evidence type="ECO:0000313" key="2">
    <source>
        <dbReference type="Proteomes" id="UP000224563"/>
    </source>
</evidence>
<dbReference type="RefSeq" id="WP_099386102.1">
    <property type="nucleotide sequence ID" value="NZ_JANSWH010000019.1"/>
</dbReference>
<protein>
    <recommendedName>
        <fullName evidence="3">DUF1848 domain-containing protein</fullName>
    </recommendedName>
</protein>
<keyword evidence="2" id="KW-1185">Reference proteome</keyword>
<reference evidence="1 2" key="1">
    <citation type="submission" date="2017-10" db="EMBL/GenBank/DDBJ databases">
        <title>Resolving the taxonomy of Roseburia spp., Eubacterium rectale and Agathobacter spp. through phylogenomic analysis.</title>
        <authorList>
            <person name="Sheridan P.O."/>
            <person name="Walker A.W."/>
            <person name="Duncan S.H."/>
            <person name="Scott K.P."/>
            <person name="Toole P.W.O."/>
            <person name="Luis P."/>
            <person name="Flint H.J."/>
        </authorList>
    </citation>
    <scope>NUCLEOTIDE SEQUENCE [LARGE SCALE GENOMIC DNA]</scope>
    <source>
        <strain evidence="1 2">JK623</strain>
    </source>
</reference>
<dbReference type="InterPro" id="IPR014998">
    <property type="entry name" value="DUF1848"/>
</dbReference>
<accession>A0A2G3E363</accession>